<dbReference type="InterPro" id="IPR005180">
    <property type="entry name" value="DUF302"/>
</dbReference>
<evidence type="ECO:0000313" key="3">
    <source>
        <dbReference type="EMBL" id="NMG16099.1"/>
    </source>
</evidence>
<keyword evidence="1" id="KW-0732">Signal</keyword>
<feature type="chain" id="PRO_5045382239" evidence="1">
    <location>
        <begin position="30"/>
        <end position="160"/>
    </location>
</feature>
<comment type="caution">
    <text evidence="3">The sequence shown here is derived from an EMBL/GenBank/DDBJ whole genome shotgun (WGS) entry which is preliminary data.</text>
</comment>
<dbReference type="SUPFAM" id="SSF103247">
    <property type="entry name" value="TT1751-like"/>
    <property type="match status" value="1"/>
</dbReference>
<dbReference type="EMBL" id="WTVP01000028">
    <property type="protein sequence ID" value="NMG16099.1"/>
    <property type="molecule type" value="Genomic_DNA"/>
</dbReference>
<dbReference type="PANTHER" id="PTHR38342:SF2">
    <property type="entry name" value="INNER MEMBRANE OR EXPORTED"/>
    <property type="match status" value="1"/>
</dbReference>
<feature type="signal peptide" evidence="1">
    <location>
        <begin position="1"/>
        <end position="29"/>
    </location>
</feature>
<dbReference type="InterPro" id="IPR035923">
    <property type="entry name" value="TT1751-like_sf"/>
</dbReference>
<dbReference type="Proteomes" id="UP000633943">
    <property type="component" value="Unassembled WGS sequence"/>
</dbReference>
<sequence length="160" mass="16942">MQRFPNARFRAVVIVLAALASLLAPLAGAAPTNGLRTIATSHSFPALQERLERAVEKHGLAVVAAASASRGAAARGVKIPGNSVVMVFRNDYAVRMLEASVPAGIEAPLRYYVTENADGTATLSWRTPTSVFGPYGSERLDALARELDPIFEAIGHDASQ</sequence>
<feature type="domain" description="DUF302" evidence="2">
    <location>
        <begin position="70"/>
        <end position="126"/>
    </location>
</feature>
<dbReference type="RefSeq" id="WP_169202699.1">
    <property type="nucleotide sequence ID" value="NZ_CP059467.1"/>
</dbReference>
<proteinExistence type="predicted"/>
<reference evidence="3 4" key="1">
    <citation type="submission" date="2019-12" db="EMBL/GenBank/DDBJ databases">
        <title>Comparative genomics gives insights into the taxonomy of the Azoarcus-Aromatoleum group and reveals separate origins of nif in the plant-associated Azoarcus and non-plant-associated Aromatoleum sub-groups.</title>
        <authorList>
            <person name="Lafos M."/>
            <person name="Maluk M."/>
            <person name="Batista M."/>
            <person name="Junghare M."/>
            <person name="Carmona M."/>
            <person name="Faoro H."/>
            <person name="Cruz L.M."/>
            <person name="Battistoni F."/>
            <person name="De Souza E."/>
            <person name="Pedrosa F."/>
            <person name="Chen W.-M."/>
            <person name="Poole P.S."/>
            <person name="Dixon R.A."/>
            <person name="James E.K."/>
        </authorList>
    </citation>
    <scope>NUCLEOTIDE SEQUENCE [LARGE SCALE GENOMIC DNA]</scope>
    <source>
        <strain evidence="3 4">PbN1</strain>
    </source>
</reference>
<dbReference type="PANTHER" id="PTHR38342">
    <property type="entry name" value="SLR5037 PROTEIN"/>
    <property type="match status" value="1"/>
</dbReference>
<protein>
    <submittedName>
        <fullName evidence="3">DUF302 domain-containing protein</fullName>
    </submittedName>
</protein>
<dbReference type="CDD" id="cd14797">
    <property type="entry name" value="DUF302"/>
    <property type="match status" value="1"/>
</dbReference>
<name>A0ABX1NVP9_9RHOO</name>
<dbReference type="Gene3D" id="3.30.310.70">
    <property type="entry name" value="TT1751-like domain"/>
    <property type="match status" value="1"/>
</dbReference>
<keyword evidence="4" id="KW-1185">Reference proteome</keyword>
<gene>
    <name evidence="3" type="ORF">GPA24_11200</name>
</gene>
<evidence type="ECO:0000256" key="1">
    <source>
        <dbReference type="SAM" id="SignalP"/>
    </source>
</evidence>
<organism evidence="3 4">
    <name type="scientific">Aromatoleum bremense</name>
    <dbReference type="NCBI Taxonomy" id="76115"/>
    <lineage>
        <taxon>Bacteria</taxon>
        <taxon>Pseudomonadati</taxon>
        <taxon>Pseudomonadota</taxon>
        <taxon>Betaproteobacteria</taxon>
        <taxon>Rhodocyclales</taxon>
        <taxon>Rhodocyclaceae</taxon>
        <taxon>Aromatoleum</taxon>
    </lineage>
</organism>
<dbReference type="Pfam" id="PF03625">
    <property type="entry name" value="DUF302"/>
    <property type="match status" value="1"/>
</dbReference>
<accession>A0ABX1NVP9</accession>
<evidence type="ECO:0000259" key="2">
    <source>
        <dbReference type="Pfam" id="PF03625"/>
    </source>
</evidence>
<evidence type="ECO:0000313" key="4">
    <source>
        <dbReference type="Proteomes" id="UP000633943"/>
    </source>
</evidence>